<protein>
    <submittedName>
        <fullName evidence="1">Pyridine nucleotide-disulfide oxidoreductase family protein</fullName>
    </submittedName>
</protein>
<sequence length="112" mass="12753">MCIKTPITQISDGLINTENDSVPYQQIMVATGFEQDFMSQPLIKQLIQNYDAPIKRMYYPVISEKLEWIPNLYVAGCFADLELGPFGRNVMGGRKAAERIEQAFLKLQQYSA</sequence>
<evidence type="ECO:0000313" key="1">
    <source>
        <dbReference type="EMBL" id="SPZ97239.1"/>
    </source>
</evidence>
<dbReference type="EMBL" id="UAUX01000004">
    <property type="protein sequence ID" value="SPZ97239.1"/>
    <property type="molecule type" value="Genomic_DNA"/>
</dbReference>
<organism evidence="1 2">
    <name type="scientific">Staphylococcus aureus</name>
    <dbReference type="NCBI Taxonomy" id="1280"/>
    <lineage>
        <taxon>Bacteria</taxon>
        <taxon>Bacillati</taxon>
        <taxon>Bacillota</taxon>
        <taxon>Bacilli</taxon>
        <taxon>Bacillales</taxon>
        <taxon>Staphylococcaceae</taxon>
        <taxon>Staphylococcus</taxon>
    </lineage>
</organism>
<evidence type="ECO:0000313" key="2">
    <source>
        <dbReference type="Proteomes" id="UP000249913"/>
    </source>
</evidence>
<dbReference type="AlphaFoldDB" id="A0A2X2LWB5"/>
<proteinExistence type="predicted"/>
<dbReference type="Proteomes" id="UP000249913">
    <property type="component" value="Unassembled WGS sequence"/>
</dbReference>
<gene>
    <name evidence="1" type="ORF">NCTC7878_00631</name>
</gene>
<reference evidence="1 2" key="1">
    <citation type="submission" date="2018-06" db="EMBL/GenBank/DDBJ databases">
        <authorList>
            <consortium name="Pathogen Informatics"/>
            <person name="Doyle S."/>
        </authorList>
    </citation>
    <scope>NUCLEOTIDE SEQUENCE [LARGE SCALE GENOMIC DNA]</scope>
    <source>
        <strain evidence="1 2">NCTC7878</strain>
    </source>
</reference>
<accession>A0A2X2LWB5</accession>
<dbReference type="PANTHER" id="PTHR38663">
    <property type="match status" value="1"/>
</dbReference>
<name>A0A2X2LWB5_STAAU</name>
<dbReference type="PANTHER" id="PTHR38663:SF1">
    <property type="entry name" value="L-ORNITHINE N(5)-MONOOXYGENASE"/>
    <property type="match status" value="1"/>
</dbReference>